<dbReference type="Proteomes" id="UP001221898">
    <property type="component" value="Unassembled WGS sequence"/>
</dbReference>
<keyword evidence="3" id="KW-1185">Reference proteome</keyword>
<organism evidence="2 3">
    <name type="scientific">Aldrovandia affinis</name>
    <dbReference type="NCBI Taxonomy" id="143900"/>
    <lineage>
        <taxon>Eukaryota</taxon>
        <taxon>Metazoa</taxon>
        <taxon>Chordata</taxon>
        <taxon>Craniata</taxon>
        <taxon>Vertebrata</taxon>
        <taxon>Euteleostomi</taxon>
        <taxon>Actinopterygii</taxon>
        <taxon>Neopterygii</taxon>
        <taxon>Teleostei</taxon>
        <taxon>Notacanthiformes</taxon>
        <taxon>Halosauridae</taxon>
        <taxon>Aldrovandia</taxon>
    </lineage>
</organism>
<accession>A0AAD7R852</accession>
<dbReference type="AlphaFoldDB" id="A0AAD7R852"/>
<sequence length="448" mass="49918">MHREYSTRNSVGCITKAREQPRGIVMIFWVLLSAAVSVDLTLAAYESVCYGKDFAIEIRHVRGAVVTFTPASNLGPARVLLKDSMVQNPRYQWTYGKFVVPEVTESDAGNYVIFVSESHRTEILRVHDDCHPKSDLLYGDDLELVLSQNAAALYFSPKYSPSHSELLWNKTDPGTSKGGRGRVRGRYWLVEQVNHSDQGYYTQRTSEGRFITRSLVFIKANKDSYYLSSGDTLTLPLQIPFSQVQVYFTPSDYSGKQQLARDGRVLGSSEPDHTLTGRLTFEKGQVHISDVRSLDSGKYSIQDKKGDLVYSVELEVEEEKRPYRKYLQYVGYASAALLFCSCVKCMCCKKKPAPPAVPIIYGDEPGSPSHLDPSVPSQPPWRGSSTLIPAGGKKSAVSSDCLHSSDSGIQFEFVKAKGGKNKDYFSTLPLNSDTPEISNVYTSDKLNF</sequence>
<keyword evidence="1" id="KW-0472">Membrane</keyword>
<protein>
    <submittedName>
        <fullName evidence="2">Uncharacterized protein</fullName>
    </submittedName>
</protein>
<evidence type="ECO:0000256" key="1">
    <source>
        <dbReference type="SAM" id="Phobius"/>
    </source>
</evidence>
<comment type="caution">
    <text evidence="2">The sequence shown here is derived from an EMBL/GenBank/DDBJ whole genome shotgun (WGS) entry which is preliminary data.</text>
</comment>
<proteinExistence type="predicted"/>
<evidence type="ECO:0000313" key="3">
    <source>
        <dbReference type="Proteomes" id="UP001221898"/>
    </source>
</evidence>
<keyword evidence="1" id="KW-1133">Transmembrane helix</keyword>
<name>A0AAD7R852_9TELE</name>
<gene>
    <name evidence="2" type="ORF">AAFF_G00303000</name>
</gene>
<reference evidence="2" key="1">
    <citation type="journal article" date="2023" name="Science">
        <title>Genome structures resolve the early diversification of teleost fishes.</title>
        <authorList>
            <person name="Parey E."/>
            <person name="Louis A."/>
            <person name="Montfort J."/>
            <person name="Bouchez O."/>
            <person name="Roques C."/>
            <person name="Iampietro C."/>
            <person name="Lluch J."/>
            <person name="Castinel A."/>
            <person name="Donnadieu C."/>
            <person name="Desvignes T."/>
            <person name="Floi Bucao C."/>
            <person name="Jouanno E."/>
            <person name="Wen M."/>
            <person name="Mejri S."/>
            <person name="Dirks R."/>
            <person name="Jansen H."/>
            <person name="Henkel C."/>
            <person name="Chen W.J."/>
            <person name="Zahm M."/>
            <person name="Cabau C."/>
            <person name="Klopp C."/>
            <person name="Thompson A.W."/>
            <person name="Robinson-Rechavi M."/>
            <person name="Braasch I."/>
            <person name="Lecointre G."/>
            <person name="Bobe J."/>
            <person name="Postlethwait J.H."/>
            <person name="Berthelot C."/>
            <person name="Roest Crollius H."/>
            <person name="Guiguen Y."/>
        </authorList>
    </citation>
    <scope>NUCLEOTIDE SEQUENCE</scope>
    <source>
        <strain evidence="2">NC1722</strain>
    </source>
</reference>
<feature type="transmembrane region" description="Helical" evidence="1">
    <location>
        <begin position="24"/>
        <end position="45"/>
    </location>
</feature>
<keyword evidence="1" id="KW-0812">Transmembrane</keyword>
<dbReference type="EMBL" id="JAINUG010000436">
    <property type="protein sequence ID" value="KAJ8371691.1"/>
    <property type="molecule type" value="Genomic_DNA"/>
</dbReference>
<evidence type="ECO:0000313" key="2">
    <source>
        <dbReference type="EMBL" id="KAJ8371691.1"/>
    </source>
</evidence>